<feature type="region of interest" description="Disordered" evidence="14">
    <location>
        <begin position="157"/>
        <end position="185"/>
    </location>
</feature>
<comment type="catalytic activity">
    <reaction evidence="1">
        <text>S-ubiquitinyl-[E2 ubiquitin-conjugating enzyme]-L-cysteine + [acceptor protein]-L-lysine = [E2 ubiquitin-conjugating enzyme]-L-cysteine + N(6)-ubiquitinyl-[acceptor protein]-L-lysine.</text>
        <dbReference type="EC" id="2.3.2.27"/>
    </reaction>
</comment>
<dbReference type="InterPro" id="IPR013083">
    <property type="entry name" value="Znf_RING/FYVE/PHD"/>
</dbReference>
<evidence type="ECO:0000256" key="6">
    <source>
        <dbReference type="ARBA" id="ARBA00022692"/>
    </source>
</evidence>
<evidence type="ECO:0000256" key="13">
    <source>
        <dbReference type="PROSITE-ProRule" id="PRU00175"/>
    </source>
</evidence>
<dbReference type="Proteomes" id="UP000032142">
    <property type="component" value="Unassembled WGS sequence"/>
</dbReference>
<keyword evidence="11 15" id="KW-1133">Transmembrane helix</keyword>
<feature type="compositionally biased region" description="Pro residues" evidence="14">
    <location>
        <begin position="1"/>
        <end position="11"/>
    </location>
</feature>
<feature type="transmembrane region" description="Helical" evidence="15">
    <location>
        <begin position="124"/>
        <end position="142"/>
    </location>
</feature>
<keyword evidence="7" id="KW-0479">Metal-binding</keyword>
<proteinExistence type="predicted"/>
<dbReference type="SMART" id="SM00184">
    <property type="entry name" value="RING"/>
    <property type="match status" value="1"/>
</dbReference>
<keyword evidence="10" id="KW-0862">Zinc</keyword>
<dbReference type="SMR" id="A0A0B0MDG1"/>
<evidence type="ECO:0000256" key="14">
    <source>
        <dbReference type="SAM" id="MobiDB-lite"/>
    </source>
</evidence>
<organism evidence="17 18">
    <name type="scientific">Gossypium arboreum</name>
    <name type="common">Tree cotton</name>
    <name type="synonym">Gossypium nanking</name>
    <dbReference type="NCBI Taxonomy" id="29729"/>
    <lineage>
        <taxon>Eukaryota</taxon>
        <taxon>Viridiplantae</taxon>
        <taxon>Streptophyta</taxon>
        <taxon>Embryophyta</taxon>
        <taxon>Tracheophyta</taxon>
        <taxon>Spermatophyta</taxon>
        <taxon>Magnoliopsida</taxon>
        <taxon>eudicotyledons</taxon>
        <taxon>Gunneridae</taxon>
        <taxon>Pentapetalae</taxon>
        <taxon>rosids</taxon>
        <taxon>malvids</taxon>
        <taxon>Malvales</taxon>
        <taxon>Malvaceae</taxon>
        <taxon>Malvoideae</taxon>
        <taxon>Gossypium</taxon>
    </lineage>
</organism>
<dbReference type="EMBL" id="JRRC01039054">
    <property type="protein sequence ID" value="KHF98416.1"/>
    <property type="molecule type" value="Genomic_DNA"/>
</dbReference>
<dbReference type="EC" id="2.3.2.27" evidence="4"/>
<dbReference type="SUPFAM" id="SSF57850">
    <property type="entry name" value="RING/U-box"/>
    <property type="match status" value="1"/>
</dbReference>
<gene>
    <name evidence="17" type="ORF">F383_13016</name>
</gene>
<protein>
    <recommendedName>
        <fullName evidence="4">RING-type E3 ubiquitin transferase</fullName>
        <ecNumber evidence="4">2.3.2.27</ecNumber>
    </recommendedName>
</protein>
<keyword evidence="5" id="KW-0808">Transferase</keyword>
<feature type="transmembrane region" description="Helical" evidence="15">
    <location>
        <begin position="199"/>
        <end position="217"/>
    </location>
</feature>
<feature type="domain" description="RING-type" evidence="16">
    <location>
        <begin position="328"/>
        <end position="369"/>
    </location>
</feature>
<evidence type="ECO:0000256" key="8">
    <source>
        <dbReference type="ARBA" id="ARBA00022771"/>
    </source>
</evidence>
<evidence type="ECO:0000313" key="17">
    <source>
        <dbReference type="EMBL" id="KHF98416.1"/>
    </source>
</evidence>
<name>A0A0B0MDG1_GOSAR</name>
<evidence type="ECO:0000256" key="11">
    <source>
        <dbReference type="ARBA" id="ARBA00022989"/>
    </source>
</evidence>
<evidence type="ECO:0000256" key="9">
    <source>
        <dbReference type="ARBA" id="ARBA00022786"/>
    </source>
</evidence>
<dbReference type="FunFam" id="3.30.40.10:FF:000217">
    <property type="entry name" value="E3 ubiquitin-protein ligase At1g12760"/>
    <property type="match status" value="1"/>
</dbReference>
<dbReference type="PANTHER" id="PTHR45977">
    <property type="entry name" value="TARGET OF ERK KINASE MPK-1"/>
    <property type="match status" value="1"/>
</dbReference>
<dbReference type="Pfam" id="PF13639">
    <property type="entry name" value="zf-RING_2"/>
    <property type="match status" value="1"/>
</dbReference>
<comment type="caution">
    <text evidence="17">The sequence shown here is derived from an EMBL/GenBank/DDBJ whole genome shotgun (WGS) entry which is preliminary data.</text>
</comment>
<comment type="pathway">
    <text evidence="3">Protein modification; protein ubiquitination.</text>
</comment>
<evidence type="ECO:0000256" key="10">
    <source>
        <dbReference type="ARBA" id="ARBA00022833"/>
    </source>
</evidence>
<comment type="subcellular location">
    <subcellularLocation>
        <location evidence="2">Membrane</location>
        <topology evidence="2">Multi-pass membrane protein</topology>
    </subcellularLocation>
</comment>
<dbReference type="AlphaFoldDB" id="A0A0B0MDG1"/>
<dbReference type="InterPro" id="IPR001841">
    <property type="entry name" value="Znf_RING"/>
</dbReference>
<dbReference type="GO" id="GO:0006511">
    <property type="term" value="P:ubiquitin-dependent protein catabolic process"/>
    <property type="evidence" value="ECO:0007669"/>
    <property type="project" value="TreeGrafter"/>
</dbReference>
<dbReference type="GO" id="GO:0008270">
    <property type="term" value="F:zinc ion binding"/>
    <property type="evidence" value="ECO:0007669"/>
    <property type="project" value="UniProtKB-KW"/>
</dbReference>
<evidence type="ECO:0000259" key="16">
    <source>
        <dbReference type="PROSITE" id="PS50089"/>
    </source>
</evidence>
<keyword evidence="18" id="KW-1185">Reference proteome</keyword>
<keyword evidence="6 15" id="KW-0812">Transmembrane</keyword>
<feature type="transmembrane region" description="Helical" evidence="15">
    <location>
        <begin position="91"/>
        <end position="112"/>
    </location>
</feature>
<evidence type="ECO:0000256" key="3">
    <source>
        <dbReference type="ARBA" id="ARBA00004906"/>
    </source>
</evidence>
<evidence type="ECO:0000256" key="4">
    <source>
        <dbReference type="ARBA" id="ARBA00012483"/>
    </source>
</evidence>
<evidence type="ECO:0000256" key="7">
    <source>
        <dbReference type="ARBA" id="ARBA00022723"/>
    </source>
</evidence>
<dbReference type="GO" id="GO:0016020">
    <property type="term" value="C:membrane"/>
    <property type="evidence" value="ECO:0007669"/>
    <property type="project" value="UniProtKB-SubCell"/>
</dbReference>
<dbReference type="PROSITE" id="PS50089">
    <property type="entry name" value="ZF_RING_2"/>
    <property type="match status" value="1"/>
</dbReference>
<dbReference type="GO" id="GO:0000325">
    <property type="term" value="C:plant-type vacuole"/>
    <property type="evidence" value="ECO:0007669"/>
    <property type="project" value="TreeGrafter"/>
</dbReference>
<evidence type="ECO:0000256" key="2">
    <source>
        <dbReference type="ARBA" id="ARBA00004141"/>
    </source>
</evidence>
<feature type="compositionally biased region" description="Acidic residues" evidence="14">
    <location>
        <begin position="171"/>
        <end position="181"/>
    </location>
</feature>
<keyword evidence="8 13" id="KW-0863">Zinc-finger</keyword>
<keyword evidence="9" id="KW-0833">Ubl conjugation pathway</keyword>
<keyword evidence="12 15" id="KW-0472">Membrane</keyword>
<dbReference type="Gene3D" id="3.30.40.10">
    <property type="entry name" value="Zinc/RING finger domain, C3HC4 (zinc finger)"/>
    <property type="match status" value="1"/>
</dbReference>
<dbReference type="GO" id="GO:0061630">
    <property type="term" value="F:ubiquitin protein ligase activity"/>
    <property type="evidence" value="ECO:0007669"/>
    <property type="project" value="UniProtKB-EC"/>
</dbReference>
<feature type="region of interest" description="Disordered" evidence="14">
    <location>
        <begin position="1"/>
        <end position="21"/>
    </location>
</feature>
<dbReference type="GO" id="GO:0016567">
    <property type="term" value="P:protein ubiquitination"/>
    <property type="evidence" value="ECO:0007669"/>
    <property type="project" value="TreeGrafter"/>
</dbReference>
<evidence type="ECO:0000256" key="12">
    <source>
        <dbReference type="ARBA" id="ARBA00023136"/>
    </source>
</evidence>
<evidence type="ECO:0000256" key="1">
    <source>
        <dbReference type="ARBA" id="ARBA00000900"/>
    </source>
</evidence>
<sequence length="379" mass="42979">MNPSNAPPQTSPPSDAMDTSPLLTHSISDHLLRSRRILRRRSPPLPGTAARLLRRASSRRLMLREPSVRVRETAAEQLEERQSDWAYSKPVIILDILWNMAFVVMAVVVLGLSLEEKPSVPLRLWIWGYGLQCLFHVACVAVEYKIRNERRVEGLQSNEDPDLGLNSESGSEAEDSEDNVTEELNSGDETRVAKSLESANTMFSFLWWIIGFYWIIAKGQVLTHQAPKLYWLCVTFLALDVVFVFICFAVACLIGLAVCCCLPCIIAILYALTDRDGATDEEIDRLPKYRFQRTGDLEKVHGEIYNIMTESNTDTPTERILSREDAECCICLSAYEDGTELRELPCDHHFHCNCIDKWLYINATCPLCKFNILKGSEEV</sequence>
<evidence type="ECO:0000313" key="18">
    <source>
        <dbReference type="Proteomes" id="UP000032142"/>
    </source>
</evidence>
<evidence type="ECO:0000256" key="15">
    <source>
        <dbReference type="SAM" id="Phobius"/>
    </source>
</evidence>
<reference evidence="18" key="1">
    <citation type="submission" date="2014-09" db="EMBL/GenBank/DDBJ databases">
        <authorList>
            <person name="Mudge J."/>
            <person name="Ramaraj T."/>
            <person name="Lindquist I.E."/>
            <person name="Bharti A.K."/>
            <person name="Sundararajan A."/>
            <person name="Cameron C.T."/>
            <person name="Woodward J.E."/>
            <person name="May G.D."/>
            <person name="Brubaker C."/>
            <person name="Broadhvest J."/>
            <person name="Wilkins T.A."/>
        </authorList>
    </citation>
    <scope>NUCLEOTIDE SEQUENCE</scope>
    <source>
        <strain evidence="18">cv. AKA8401</strain>
    </source>
</reference>
<feature type="transmembrane region" description="Helical" evidence="15">
    <location>
        <begin position="253"/>
        <end position="272"/>
    </location>
</feature>
<dbReference type="PANTHER" id="PTHR45977:SF42">
    <property type="entry name" value="RING_U-BOX SUPERFAMILY PROTEIN"/>
    <property type="match status" value="1"/>
</dbReference>
<accession>A0A0B0MDG1</accession>
<evidence type="ECO:0000256" key="5">
    <source>
        <dbReference type="ARBA" id="ARBA00022679"/>
    </source>
</evidence>